<dbReference type="InterPro" id="IPR044298">
    <property type="entry name" value="MIG/MutY"/>
</dbReference>
<evidence type="ECO:0000256" key="5">
    <source>
        <dbReference type="ARBA" id="ARBA00022801"/>
    </source>
</evidence>
<dbReference type="AlphaFoldDB" id="A0A0V8JDQ8"/>
<dbReference type="EMBL" id="LNQN01000001">
    <property type="protein sequence ID" value="KSU85166.1"/>
    <property type="molecule type" value="Genomic_DNA"/>
</dbReference>
<evidence type="ECO:0000256" key="8">
    <source>
        <dbReference type="ARBA" id="ARBA00023204"/>
    </source>
</evidence>
<gene>
    <name evidence="11" type="ORF">AS030_06515</name>
</gene>
<keyword evidence="9" id="KW-0326">Glycosidase</keyword>
<dbReference type="GO" id="GO:0006298">
    <property type="term" value="P:mismatch repair"/>
    <property type="evidence" value="ECO:0007669"/>
    <property type="project" value="TreeGrafter"/>
</dbReference>
<dbReference type="Gene3D" id="1.10.340.30">
    <property type="entry name" value="Hypothetical protein, domain 2"/>
    <property type="match status" value="1"/>
</dbReference>
<organism evidence="11 12">
    <name type="scientific">Fictibacillus enclensis</name>
    <dbReference type="NCBI Taxonomy" id="1017270"/>
    <lineage>
        <taxon>Bacteria</taxon>
        <taxon>Bacillati</taxon>
        <taxon>Bacillota</taxon>
        <taxon>Bacilli</taxon>
        <taxon>Bacillales</taxon>
        <taxon>Fictibacillaceae</taxon>
        <taxon>Fictibacillus</taxon>
    </lineage>
</organism>
<dbReference type="SMART" id="SM00478">
    <property type="entry name" value="ENDO3c"/>
    <property type="match status" value="1"/>
</dbReference>
<evidence type="ECO:0000259" key="10">
    <source>
        <dbReference type="SMART" id="SM00478"/>
    </source>
</evidence>
<dbReference type="GO" id="GO:0034039">
    <property type="term" value="F:8-oxo-7,8-dihydroguanine DNA N-glycosylase activity"/>
    <property type="evidence" value="ECO:0007669"/>
    <property type="project" value="TreeGrafter"/>
</dbReference>
<dbReference type="GO" id="GO:0051536">
    <property type="term" value="F:iron-sulfur cluster binding"/>
    <property type="evidence" value="ECO:0007669"/>
    <property type="project" value="UniProtKB-KW"/>
</dbReference>
<dbReference type="Gene3D" id="1.10.1670.10">
    <property type="entry name" value="Helix-hairpin-Helix base-excision DNA repair enzymes (C-terminal)"/>
    <property type="match status" value="1"/>
</dbReference>
<dbReference type="GO" id="GO:0035485">
    <property type="term" value="F:adenine/guanine mispair binding"/>
    <property type="evidence" value="ECO:0007669"/>
    <property type="project" value="TreeGrafter"/>
</dbReference>
<comment type="caution">
    <text evidence="11">The sequence shown here is derived from an EMBL/GenBank/DDBJ whole genome shotgun (WGS) entry which is preliminary data.</text>
</comment>
<dbReference type="OrthoDB" id="9802365at2"/>
<evidence type="ECO:0000256" key="4">
    <source>
        <dbReference type="ARBA" id="ARBA00022763"/>
    </source>
</evidence>
<keyword evidence="8" id="KW-0234">DNA repair</keyword>
<accession>A0A0V8JDQ8</accession>
<feature type="domain" description="HhH-GPD" evidence="10">
    <location>
        <begin position="40"/>
        <end position="184"/>
    </location>
</feature>
<dbReference type="GO" id="GO:0000701">
    <property type="term" value="F:purine-specific mismatch base pair DNA N-glycosylase activity"/>
    <property type="evidence" value="ECO:0007669"/>
    <property type="project" value="TreeGrafter"/>
</dbReference>
<evidence type="ECO:0000256" key="1">
    <source>
        <dbReference type="ARBA" id="ARBA00001966"/>
    </source>
</evidence>
<evidence type="ECO:0000256" key="6">
    <source>
        <dbReference type="ARBA" id="ARBA00023004"/>
    </source>
</evidence>
<evidence type="ECO:0000313" key="11">
    <source>
        <dbReference type="EMBL" id="KSU85166.1"/>
    </source>
</evidence>
<dbReference type="SUPFAM" id="SSF48150">
    <property type="entry name" value="DNA-glycosylase"/>
    <property type="match status" value="1"/>
</dbReference>
<dbReference type="Pfam" id="PF00730">
    <property type="entry name" value="HhH-GPD"/>
    <property type="match status" value="1"/>
</dbReference>
<comment type="similarity">
    <text evidence="2">Belongs to the Nth/MutY family.</text>
</comment>
<proteinExistence type="inferred from homology"/>
<dbReference type="CDD" id="cd00056">
    <property type="entry name" value="ENDO3c"/>
    <property type="match status" value="1"/>
</dbReference>
<keyword evidence="7" id="KW-0411">Iron-sulfur</keyword>
<dbReference type="PANTHER" id="PTHR42944:SF1">
    <property type="entry name" value="ADENINE DNA GLYCOSYLASE"/>
    <property type="match status" value="1"/>
</dbReference>
<dbReference type="GO" id="GO:0046872">
    <property type="term" value="F:metal ion binding"/>
    <property type="evidence" value="ECO:0007669"/>
    <property type="project" value="UniProtKB-KW"/>
</dbReference>
<comment type="cofactor">
    <cofactor evidence="1">
        <name>[4Fe-4S] cluster</name>
        <dbReference type="ChEBI" id="CHEBI:49883"/>
    </cofactor>
</comment>
<keyword evidence="12" id="KW-1185">Reference proteome</keyword>
<keyword evidence="6" id="KW-0408">Iron</keyword>
<evidence type="ECO:0000256" key="2">
    <source>
        <dbReference type="ARBA" id="ARBA00008343"/>
    </source>
</evidence>
<keyword evidence="4" id="KW-0227">DNA damage</keyword>
<dbReference type="InterPro" id="IPR003265">
    <property type="entry name" value="HhH-GPD_domain"/>
</dbReference>
<evidence type="ECO:0000313" key="12">
    <source>
        <dbReference type="Proteomes" id="UP000054099"/>
    </source>
</evidence>
<name>A0A0V8JDQ8_9BACL</name>
<sequence length="209" mass="25226">MNQNIEYFRRKILEWSKENIYEFTWRTTKNLWHVMVAEIMLQRTRANVVEKEFIKFTKLYPTPESYLNVENPNTFKNLGLPEREKIIEQIAWTLQKKKILNEKAHFLEIKGVGNYTAAAIRSMHLNMRDTIIDGNVIRVYTRFFGFEKSSRLYTDKGFFNFAEQITPKKNFRRYNFALLDFGREVCSPVPKCLNCPLRRKCYYYQRNFL</sequence>
<reference evidence="11 12" key="1">
    <citation type="journal article" date="2014" name="Antonie Van Leeuwenhoek">
        <title>Fictibacillus enclensis sp. nov., isolated from marine sediment.</title>
        <authorList>
            <person name="Dastager S.G."/>
            <person name="Mawlankar R."/>
            <person name="Srinivasan K."/>
            <person name="Tang S.K."/>
            <person name="Lee J.C."/>
            <person name="Ramana V.V."/>
            <person name="Shouche Y.S."/>
        </authorList>
    </citation>
    <scope>NUCLEOTIDE SEQUENCE [LARGE SCALE GENOMIC DNA]</scope>
    <source>
        <strain evidence="11 12">NIO-1003</strain>
    </source>
</reference>
<dbReference type="GO" id="GO:0006284">
    <property type="term" value="P:base-excision repair"/>
    <property type="evidence" value="ECO:0007669"/>
    <property type="project" value="InterPro"/>
</dbReference>
<protein>
    <recommendedName>
        <fullName evidence="10">HhH-GPD domain-containing protein</fullName>
    </recommendedName>
</protein>
<dbReference type="Proteomes" id="UP000054099">
    <property type="component" value="Unassembled WGS sequence"/>
</dbReference>
<keyword evidence="5" id="KW-0378">Hydrolase</keyword>
<dbReference type="InterPro" id="IPR023170">
    <property type="entry name" value="HhH_base_excis_C"/>
</dbReference>
<dbReference type="InterPro" id="IPR011257">
    <property type="entry name" value="DNA_glycosylase"/>
</dbReference>
<dbReference type="PANTHER" id="PTHR42944">
    <property type="entry name" value="ADENINE DNA GLYCOSYLASE"/>
    <property type="match status" value="1"/>
</dbReference>
<keyword evidence="3" id="KW-0479">Metal-binding</keyword>
<evidence type="ECO:0000256" key="3">
    <source>
        <dbReference type="ARBA" id="ARBA00022723"/>
    </source>
</evidence>
<evidence type="ECO:0000256" key="9">
    <source>
        <dbReference type="ARBA" id="ARBA00023295"/>
    </source>
</evidence>
<dbReference type="RefSeq" id="WP_061969654.1">
    <property type="nucleotide sequence ID" value="NZ_FMAV01000001.1"/>
</dbReference>
<evidence type="ECO:0000256" key="7">
    <source>
        <dbReference type="ARBA" id="ARBA00023014"/>
    </source>
</evidence>
<dbReference type="GO" id="GO:0032357">
    <property type="term" value="F:oxidized purine DNA binding"/>
    <property type="evidence" value="ECO:0007669"/>
    <property type="project" value="TreeGrafter"/>
</dbReference>